<gene>
    <name evidence="1" type="ORF">NEUTE1DRAFT_118126</name>
</gene>
<proteinExistence type="predicted"/>
<sequence length="55" mass="6723">MMLIWLAATETNIIWVWEVNGLVKVYFKVHTYYGLRDFRTAYLYMGSRRIAWVYL</sequence>
<dbReference type="Proteomes" id="UP000008065">
    <property type="component" value="Unassembled WGS sequence"/>
</dbReference>
<keyword evidence="2" id="KW-1185">Reference proteome</keyword>
<reference evidence="2" key="1">
    <citation type="journal article" date="2011" name="Genetics">
        <title>Massive changes in genome architecture accompany the transition to self-fertility in the filamentous fungus Neurospora tetrasperma.</title>
        <authorList>
            <person name="Ellison C.E."/>
            <person name="Stajich J.E."/>
            <person name="Jacobson D.J."/>
            <person name="Natvig D.O."/>
            <person name="Lapidus A."/>
            <person name="Foster B."/>
            <person name="Aerts A."/>
            <person name="Riley R."/>
            <person name="Lindquist E.A."/>
            <person name="Grigoriev I.V."/>
            <person name="Taylor J.W."/>
        </authorList>
    </citation>
    <scope>NUCLEOTIDE SEQUENCE [LARGE SCALE GENOMIC DNA]</scope>
    <source>
        <strain evidence="2">FGSC 2508 / P0657</strain>
    </source>
</reference>
<dbReference type="GeneID" id="20823475"/>
<evidence type="ECO:0000313" key="1">
    <source>
        <dbReference type="EMBL" id="EGO54288.1"/>
    </source>
</evidence>
<dbReference type="AlphaFoldDB" id="F8MX17"/>
<name>F8MX17_NEUT8</name>
<evidence type="ECO:0000313" key="2">
    <source>
        <dbReference type="Proteomes" id="UP000008065"/>
    </source>
</evidence>
<accession>F8MX17</accession>
<dbReference type="EMBL" id="GL891307">
    <property type="protein sequence ID" value="EGO54288.1"/>
    <property type="molecule type" value="Genomic_DNA"/>
</dbReference>
<dbReference type="VEuPathDB" id="FungiDB:NEUTE1DRAFT_118126"/>
<organism evidence="1 2">
    <name type="scientific">Neurospora tetrasperma (strain FGSC 2508 / ATCC MYA-4615 / P0657)</name>
    <dbReference type="NCBI Taxonomy" id="510951"/>
    <lineage>
        <taxon>Eukaryota</taxon>
        <taxon>Fungi</taxon>
        <taxon>Dikarya</taxon>
        <taxon>Ascomycota</taxon>
        <taxon>Pezizomycotina</taxon>
        <taxon>Sordariomycetes</taxon>
        <taxon>Sordariomycetidae</taxon>
        <taxon>Sordariales</taxon>
        <taxon>Sordariaceae</taxon>
        <taxon>Neurospora</taxon>
    </lineage>
</organism>
<dbReference type="KEGG" id="nte:NEUTE1DRAFT118126"/>
<dbReference type="RefSeq" id="XP_009854258.1">
    <property type="nucleotide sequence ID" value="XM_009855956.1"/>
</dbReference>
<protein>
    <submittedName>
        <fullName evidence="1">Uncharacterized protein</fullName>
    </submittedName>
</protein>
<dbReference type="HOGENOM" id="CLU_3032946_0_0_1"/>